<evidence type="ECO:0000313" key="1">
    <source>
        <dbReference type="EMBL" id="NMZ77864.1"/>
    </source>
</evidence>
<comment type="caution">
    <text evidence="1">The sequence shown here is derived from an EMBL/GenBank/DDBJ whole genome shotgun (WGS) entry which is preliminary data.</text>
</comment>
<dbReference type="RefSeq" id="WP_169856187.1">
    <property type="nucleotide sequence ID" value="NZ_JAAQXV010000001.1"/>
</dbReference>
<sequence>MAALDYLKGCGLSVEAINGKLRLSPIKLITDDVRRYVQQHRMDLLTETKYAPLAWLHLLVLESGAVVQHFLEQNTAEVEQDARRRHGALLLSVVPLPGIQRALTDEEIAKALAGTLAKQQTPVLDGKDWLRRVAAHLDASPDYLMKQGFLDRHDLVEQQHQLPEAVASLIRSNPAWRAPPVNN</sequence>
<proteinExistence type="predicted"/>
<dbReference type="Proteomes" id="UP000548707">
    <property type="component" value="Unassembled WGS sequence"/>
</dbReference>
<reference evidence="1 2" key="1">
    <citation type="journal article" date="2020" name="Front. Microbiol.">
        <title>Genetic Organization of the aprX-lipA2 Operon Affects the Proteolytic Potential of Pseudomonas Species in Milk.</title>
        <authorList>
            <person name="Maier C."/>
            <person name="Huptas C."/>
            <person name="von Neubeck M."/>
            <person name="Scherer S."/>
            <person name="Wenning M."/>
            <person name="Lucking G."/>
        </authorList>
    </citation>
    <scope>NUCLEOTIDE SEQUENCE [LARGE SCALE GENOMIC DNA]</scope>
    <source>
        <strain evidence="1 2">WS 5114</strain>
    </source>
</reference>
<dbReference type="EMBL" id="JAAQXV010000001">
    <property type="protein sequence ID" value="NMZ77864.1"/>
    <property type="molecule type" value="Genomic_DNA"/>
</dbReference>
<name>A0AB36CPC9_9PSED</name>
<dbReference type="AlphaFoldDB" id="A0AB36CPC9"/>
<protein>
    <submittedName>
        <fullName evidence="1">Uncharacterized protein</fullName>
    </submittedName>
</protein>
<accession>A0AB36CPC9</accession>
<organism evidence="1 2">
    <name type="scientific">Pseudomonas mandelii</name>
    <dbReference type="NCBI Taxonomy" id="75612"/>
    <lineage>
        <taxon>Bacteria</taxon>
        <taxon>Pseudomonadati</taxon>
        <taxon>Pseudomonadota</taxon>
        <taxon>Gammaproteobacteria</taxon>
        <taxon>Pseudomonadales</taxon>
        <taxon>Pseudomonadaceae</taxon>
        <taxon>Pseudomonas</taxon>
    </lineage>
</organism>
<gene>
    <name evidence="1" type="ORF">HBO26_00935</name>
</gene>
<evidence type="ECO:0000313" key="2">
    <source>
        <dbReference type="Proteomes" id="UP000548707"/>
    </source>
</evidence>